<organism evidence="3 4">
    <name type="scientific">Shewanella vesiculosa</name>
    <dbReference type="NCBI Taxonomy" id="518738"/>
    <lineage>
        <taxon>Bacteria</taxon>
        <taxon>Pseudomonadati</taxon>
        <taxon>Pseudomonadota</taxon>
        <taxon>Gammaproteobacteria</taxon>
        <taxon>Alteromonadales</taxon>
        <taxon>Shewanellaceae</taxon>
        <taxon>Shewanella</taxon>
    </lineage>
</organism>
<proteinExistence type="predicted"/>
<accession>A0ABV0FJ86</accession>
<dbReference type="Proteomes" id="UP001477278">
    <property type="component" value="Unassembled WGS sequence"/>
</dbReference>
<feature type="region of interest" description="Disordered" evidence="1">
    <location>
        <begin position="144"/>
        <end position="168"/>
    </location>
</feature>
<gene>
    <name evidence="3" type="ORF">ABHN84_01105</name>
</gene>
<comment type="caution">
    <text evidence="3">The sequence shown here is derived from an EMBL/GenBank/DDBJ whole genome shotgun (WGS) entry which is preliminary data.</text>
</comment>
<reference evidence="3 4" key="1">
    <citation type="submission" date="2024-05" db="EMBL/GenBank/DDBJ databases">
        <title>Genome sequencing of Marine Estuary Bacteria, Shewanella vesiculosa and S. baltica, and Pseudomonas syringae.</title>
        <authorList>
            <person name="Gurung A."/>
            <person name="Maclea K.S."/>
        </authorList>
    </citation>
    <scope>NUCLEOTIDE SEQUENCE [LARGE SCALE GENOMIC DNA]</scope>
    <source>
        <strain evidence="3 4">1A</strain>
    </source>
</reference>
<keyword evidence="4" id="KW-1185">Reference proteome</keyword>
<dbReference type="Gene3D" id="3.40.366.10">
    <property type="entry name" value="Malonyl-Coenzyme A Acyl Carrier Protein, domain 2"/>
    <property type="match status" value="1"/>
</dbReference>
<evidence type="ECO:0000259" key="2">
    <source>
        <dbReference type="SMART" id="SM00827"/>
    </source>
</evidence>
<dbReference type="SUPFAM" id="SSF52151">
    <property type="entry name" value="FabD/lysophospholipase-like"/>
    <property type="match status" value="1"/>
</dbReference>
<dbReference type="InterPro" id="IPR052568">
    <property type="entry name" value="PKS-FAS_Synthase"/>
</dbReference>
<dbReference type="EMBL" id="JBDPZN010000001">
    <property type="protein sequence ID" value="MEO3680888.1"/>
    <property type="molecule type" value="Genomic_DNA"/>
</dbReference>
<dbReference type="InterPro" id="IPR014181">
    <property type="entry name" value="Omega3_polyunsat_FA_synth-like"/>
</dbReference>
<feature type="domain" description="Malonyl-CoA:ACP transacylase (MAT)" evidence="2">
    <location>
        <begin position="354"/>
        <end position="667"/>
    </location>
</feature>
<evidence type="ECO:0000256" key="1">
    <source>
        <dbReference type="SAM" id="MobiDB-lite"/>
    </source>
</evidence>
<dbReference type="Gene3D" id="3.30.70.3290">
    <property type="match status" value="1"/>
</dbReference>
<evidence type="ECO:0000313" key="3">
    <source>
        <dbReference type="EMBL" id="MEO3680888.1"/>
    </source>
</evidence>
<protein>
    <submittedName>
        <fullName evidence="3">PfaB family protein</fullName>
    </submittedName>
</protein>
<dbReference type="RefSeq" id="WP_347689429.1">
    <property type="nucleotide sequence ID" value="NZ_JBDPZN010000001.1"/>
</dbReference>
<dbReference type="PANTHER" id="PTHR43074:SF1">
    <property type="entry name" value="BETA-KETOACYL SYNTHASE FAMILY PROTEIN-RELATED"/>
    <property type="match status" value="1"/>
</dbReference>
<dbReference type="NCBIfam" id="TIGR02816">
    <property type="entry name" value="pfaB_fam"/>
    <property type="match status" value="1"/>
</dbReference>
<dbReference type="SMART" id="SM00827">
    <property type="entry name" value="PKS_AT"/>
    <property type="match status" value="1"/>
</dbReference>
<dbReference type="InterPro" id="IPR001227">
    <property type="entry name" value="Ac_transferase_dom_sf"/>
</dbReference>
<dbReference type="InterPro" id="IPR014043">
    <property type="entry name" value="Acyl_transferase_dom"/>
</dbReference>
<sequence>MTVLSNMALNTMSERIAKQQTKPMRLALLLSKPNIASINEHLITVDTHSVDGFALALLHACEHLSSTSNDMVNIGDRLWIMSGLIAAKNGIHAHAYINGIALSNNQTEAVTLALKHAKRLHAQPQIVALDGCYNFSASSDGNATDDVVTDPANDSRSESAPHVSAPHTNETAQTALTAMVNLVESIASRCIPTQDKANGQYWFSAFHQSRVAALCYPTASGVQAIILTQGRALIAAKPLISTQRLWLPLSAASLAQLHTKLMGLSSQLHSAINDISLLELIKTSLLDYQTDAPLALVLMAADRRALVQEVSAMMTIIATHQQHDANSHTPIEYKTPAGSCLYSAPLGHNGLSFVYPGVGTVYPNMLSQIGLVFPDLYAELENQGDMQSMLQTDFIYAADKNRAAQMSLSQLAIAGVGASYILTKLLQQEFAIEPKFALGYSMGEAAMWASLNVWQTPHSMIAATQNSSIFTQDISGELRCVRQQWQLADDENIVWNSFVTRASIDELAPHLANYPRAYIAIIQGDTCVVAGCENSCKALLKQAGKRGIAANRVTAMHTPAALNISESVRQFYQQPLVENLPSQLQFISAAETQPVVLTSQAIAKSIADTFCHQLNFTQLILNAREQGCRLFVEVGADRQTTTLIDKINAQSSNSVSAMAMAVNAKGGDDVTSLLKCLGQLIAHRVPMSLSPFIRSLDASINTLSQQAALADGSSLICYSETSLEGEPH</sequence>
<name>A0ABV0FJ86_9GAMM</name>
<evidence type="ECO:0000313" key="4">
    <source>
        <dbReference type="Proteomes" id="UP001477278"/>
    </source>
</evidence>
<dbReference type="PANTHER" id="PTHR43074">
    <property type="entry name" value="OMEGA-3 POLYUNSATURATED FATTY ACID SYNTHASE PFAB-RELATED"/>
    <property type="match status" value="1"/>
</dbReference>
<dbReference type="InterPro" id="IPR016035">
    <property type="entry name" value="Acyl_Trfase/lysoPLipase"/>
</dbReference>
<dbReference type="Gene3D" id="3.30.70.250">
    <property type="entry name" value="Malonyl-CoA ACP transacylase, ACP-binding"/>
    <property type="match status" value="1"/>
</dbReference>